<evidence type="ECO:0000256" key="5">
    <source>
        <dbReference type="ARBA" id="ARBA00023288"/>
    </source>
</evidence>
<evidence type="ECO:0000256" key="4">
    <source>
        <dbReference type="ARBA" id="ARBA00023139"/>
    </source>
</evidence>
<evidence type="ECO:0000313" key="8">
    <source>
        <dbReference type="Proteomes" id="UP000487882"/>
    </source>
</evidence>
<keyword evidence="1" id="KW-1003">Cell membrane</keyword>
<gene>
    <name evidence="7" type="ORF">GSD1FS_1462</name>
</gene>
<keyword evidence="8" id="KW-1185">Reference proteome</keyword>
<accession>A0A7K1J6C2</accession>
<dbReference type="Pfam" id="PF01547">
    <property type="entry name" value="SBP_bac_1"/>
    <property type="match status" value="1"/>
</dbReference>
<dbReference type="InterPro" id="IPR006059">
    <property type="entry name" value="SBP"/>
</dbReference>
<organism evidence="7 8">
    <name type="scientific">Bifidobacterium canis</name>
    <dbReference type="NCBI Taxonomy" id="2610880"/>
    <lineage>
        <taxon>Bacteria</taxon>
        <taxon>Bacillati</taxon>
        <taxon>Actinomycetota</taxon>
        <taxon>Actinomycetes</taxon>
        <taxon>Bifidobacteriales</taxon>
        <taxon>Bifidobacteriaceae</taxon>
        <taxon>Bifidobacterium</taxon>
    </lineage>
</organism>
<feature type="chain" id="PRO_5038423728" evidence="6">
    <location>
        <begin position="22"/>
        <end position="424"/>
    </location>
</feature>
<protein>
    <submittedName>
        <fullName evidence="7">Maltose ABC transporter periplasmic protein</fullName>
    </submittedName>
</protein>
<reference evidence="7 8" key="1">
    <citation type="submission" date="2019-09" db="EMBL/GenBank/DDBJ databases">
        <title>Bifidobacterium canis sp. nov., isolated from the digestive tract of German Shepherd dog puppy.</title>
        <authorList>
            <person name="Bunesova V."/>
        </authorList>
    </citation>
    <scope>NUCLEOTIDE SEQUENCE [LARGE SCALE GENOMIC DNA]</scope>
    <source>
        <strain evidence="7 8">GSD1FS</strain>
    </source>
</reference>
<dbReference type="PANTHER" id="PTHR43649:SF33">
    <property type="entry name" value="POLYGALACTURONAN_RHAMNOGALACTURONAN-BINDING PROTEIN YTCQ"/>
    <property type="match status" value="1"/>
</dbReference>
<keyword evidence="3" id="KW-0472">Membrane</keyword>
<dbReference type="RefSeq" id="WP_155588978.1">
    <property type="nucleotide sequence ID" value="NZ_WNLP01000007.1"/>
</dbReference>
<proteinExistence type="predicted"/>
<evidence type="ECO:0000256" key="2">
    <source>
        <dbReference type="ARBA" id="ARBA00022729"/>
    </source>
</evidence>
<keyword evidence="4" id="KW-0564">Palmitate</keyword>
<evidence type="ECO:0000256" key="6">
    <source>
        <dbReference type="SAM" id="SignalP"/>
    </source>
</evidence>
<dbReference type="EMBL" id="WNLP01000007">
    <property type="protein sequence ID" value="MUH60111.1"/>
    <property type="molecule type" value="Genomic_DNA"/>
</dbReference>
<name>A0A7K1J6C2_9BIFI</name>
<dbReference type="SUPFAM" id="SSF53850">
    <property type="entry name" value="Periplasmic binding protein-like II"/>
    <property type="match status" value="1"/>
</dbReference>
<dbReference type="AlphaFoldDB" id="A0A7K1J6C2"/>
<dbReference type="Proteomes" id="UP000487882">
    <property type="component" value="Unassembled WGS sequence"/>
</dbReference>
<sequence length="424" mass="46139">MRTSKIVASLACVALLGSTMAACSSGSNSSEGDHVELMTTWTGDRLTELKNILAAYTKESGVQVQVISPGDQYETVMKTRMASRDMPDVFETHGWSLERYKEYLTPLNDQSWASNIDEAIKPVITDDSGNVYVAPLTMSINTIVYNRTVFRNAGVDAAKIRTWDDFEDACAKIKSKGVTPIFIGNKSGDVAQLAEAIPPTMLTNSSVKNNQAKALKDGTFDFTKYWTPISQMVSKWNANGFFNVDLLTADNDAGVKKLGQGSAAMMFGGSNNITQARSYTPDADLGILSAPAAQQGGKNSLSMGEGMCFGVWKDSKVSDKAKALLTYLAQPKIDSRIATVSGDVPALSNVKNDSDYVAKCLSETKKMFGDDLEYIPLFDRAYLPNGMWDDLTNSFTDIFTSPGAKGVDESVQVLARTYQQKFSR</sequence>
<comment type="caution">
    <text evidence="7">The sequence shown here is derived from an EMBL/GenBank/DDBJ whole genome shotgun (WGS) entry which is preliminary data.</text>
</comment>
<dbReference type="PROSITE" id="PS51257">
    <property type="entry name" value="PROKAR_LIPOPROTEIN"/>
    <property type="match status" value="1"/>
</dbReference>
<dbReference type="InterPro" id="IPR050490">
    <property type="entry name" value="Bact_solute-bd_prot1"/>
</dbReference>
<feature type="signal peptide" evidence="6">
    <location>
        <begin position="1"/>
        <end position="21"/>
    </location>
</feature>
<dbReference type="Gene3D" id="3.40.190.10">
    <property type="entry name" value="Periplasmic binding protein-like II"/>
    <property type="match status" value="2"/>
</dbReference>
<evidence type="ECO:0000256" key="1">
    <source>
        <dbReference type="ARBA" id="ARBA00022475"/>
    </source>
</evidence>
<dbReference type="PANTHER" id="PTHR43649">
    <property type="entry name" value="ARABINOSE-BINDING PROTEIN-RELATED"/>
    <property type="match status" value="1"/>
</dbReference>
<evidence type="ECO:0000256" key="3">
    <source>
        <dbReference type="ARBA" id="ARBA00023136"/>
    </source>
</evidence>
<keyword evidence="5" id="KW-0449">Lipoprotein</keyword>
<evidence type="ECO:0000313" key="7">
    <source>
        <dbReference type="EMBL" id="MUH60111.1"/>
    </source>
</evidence>
<keyword evidence="2 6" id="KW-0732">Signal</keyword>